<feature type="compositionally biased region" description="Basic and acidic residues" evidence="1">
    <location>
        <begin position="19"/>
        <end position="35"/>
    </location>
</feature>
<name>A0AA44Y5M5_BURVI</name>
<evidence type="ECO:0000313" key="3">
    <source>
        <dbReference type="Proteomes" id="UP000237632"/>
    </source>
</evidence>
<dbReference type="AlphaFoldDB" id="A0AA44Y5M5"/>
<sequence length="149" mass="16892">MTCPYRTAAKFGRSPRTSGAHEESAFRKPGVRSDAEPFASRQAHRRRPRRANSTLQQRFRHAAAHDLLIFIERDAHRRRTLNARSGECRYHERVLHAAGRSCRLVMHTRGGGECGRHASDEARGTHRSAVIPRRFAPGINNNRTGVQYA</sequence>
<accession>A0AA44Y5M5</accession>
<evidence type="ECO:0000256" key="1">
    <source>
        <dbReference type="SAM" id="MobiDB-lite"/>
    </source>
</evidence>
<organism evidence="2 3">
    <name type="scientific">Burkholderia vietnamiensis</name>
    <dbReference type="NCBI Taxonomy" id="60552"/>
    <lineage>
        <taxon>Bacteria</taxon>
        <taxon>Pseudomonadati</taxon>
        <taxon>Pseudomonadota</taxon>
        <taxon>Betaproteobacteria</taxon>
        <taxon>Burkholderiales</taxon>
        <taxon>Burkholderiaceae</taxon>
        <taxon>Burkholderia</taxon>
        <taxon>Burkholderia cepacia complex</taxon>
    </lineage>
</organism>
<gene>
    <name evidence="2" type="ORF">C6T65_02095</name>
</gene>
<comment type="caution">
    <text evidence="2">The sequence shown here is derived from an EMBL/GenBank/DDBJ whole genome shotgun (WGS) entry which is preliminary data.</text>
</comment>
<protein>
    <submittedName>
        <fullName evidence="2">Uncharacterized protein</fullName>
    </submittedName>
</protein>
<dbReference type="RefSeq" id="WP_059896348.1">
    <property type="nucleotide sequence ID" value="NZ_CADFEY010000004.1"/>
</dbReference>
<reference evidence="2 3" key="1">
    <citation type="submission" date="2018-03" db="EMBL/GenBank/DDBJ databases">
        <authorList>
            <person name="Nguyen K."/>
            <person name="Fouts D."/>
            <person name="Sutton G."/>
        </authorList>
    </citation>
    <scope>NUCLEOTIDE SEQUENCE [LARGE SCALE GENOMIC DNA]</scope>
    <source>
        <strain evidence="2 3">AU3578</strain>
    </source>
</reference>
<evidence type="ECO:0000313" key="2">
    <source>
        <dbReference type="EMBL" id="PRH44002.1"/>
    </source>
</evidence>
<proteinExistence type="predicted"/>
<dbReference type="EMBL" id="PVHK01000018">
    <property type="protein sequence ID" value="PRH44002.1"/>
    <property type="molecule type" value="Genomic_DNA"/>
</dbReference>
<feature type="region of interest" description="Disordered" evidence="1">
    <location>
        <begin position="1"/>
        <end position="56"/>
    </location>
</feature>
<dbReference type="Proteomes" id="UP000237632">
    <property type="component" value="Unassembled WGS sequence"/>
</dbReference>